<evidence type="ECO:0000256" key="2">
    <source>
        <dbReference type="ARBA" id="ARBA00023043"/>
    </source>
</evidence>
<dbReference type="Proteomes" id="UP000719412">
    <property type="component" value="Unassembled WGS sequence"/>
</dbReference>
<feature type="repeat" description="ANK" evidence="3">
    <location>
        <begin position="1517"/>
        <end position="1549"/>
    </location>
</feature>
<keyword evidence="1" id="KW-0677">Repeat</keyword>
<dbReference type="GO" id="GO:0000976">
    <property type="term" value="F:transcription cis-regulatory region binding"/>
    <property type="evidence" value="ECO:0007669"/>
    <property type="project" value="TreeGrafter"/>
</dbReference>
<reference evidence="4" key="1">
    <citation type="journal article" date="2020" name="J Insects Food Feed">
        <title>The yellow mealworm (Tenebrio molitor) genome: a resource for the emerging insects as food and feed industry.</title>
        <authorList>
            <person name="Eriksson T."/>
            <person name="Andere A."/>
            <person name="Kelstrup H."/>
            <person name="Emery V."/>
            <person name="Picard C."/>
        </authorList>
    </citation>
    <scope>NUCLEOTIDE SEQUENCE</scope>
    <source>
        <strain evidence="4">Stoneville</strain>
        <tissue evidence="4">Whole head</tissue>
    </source>
</reference>
<dbReference type="InterPro" id="IPR050663">
    <property type="entry name" value="Ankyrin-SOCS_Box"/>
</dbReference>
<comment type="caution">
    <text evidence="4">The sequence shown here is derived from an EMBL/GenBank/DDBJ whole genome shotgun (WGS) entry which is preliminary data.</text>
</comment>
<gene>
    <name evidence="4" type="ORF">GEV33_012259</name>
</gene>
<feature type="repeat" description="ANK" evidence="3">
    <location>
        <begin position="1285"/>
        <end position="1317"/>
    </location>
</feature>
<dbReference type="PANTHER" id="PTHR24193">
    <property type="entry name" value="ANKYRIN REPEAT PROTEIN"/>
    <property type="match status" value="1"/>
</dbReference>
<keyword evidence="2 3" id="KW-0040">ANK repeat</keyword>
<dbReference type="GO" id="GO:0045944">
    <property type="term" value="P:positive regulation of transcription by RNA polymerase II"/>
    <property type="evidence" value="ECO:0007669"/>
    <property type="project" value="TreeGrafter"/>
</dbReference>
<dbReference type="SMART" id="SM00248">
    <property type="entry name" value="ANK"/>
    <property type="match status" value="12"/>
</dbReference>
<dbReference type="PANTHER" id="PTHR24193:SF122">
    <property type="entry name" value="ANKYRIN REPEAT DOMAIN-CONTAINING PROTEIN 23"/>
    <property type="match status" value="1"/>
</dbReference>
<dbReference type="Gene3D" id="1.25.40.20">
    <property type="entry name" value="Ankyrin repeat-containing domain"/>
    <property type="match status" value="3"/>
</dbReference>
<dbReference type="InterPro" id="IPR002110">
    <property type="entry name" value="Ankyrin_rpt"/>
</dbReference>
<accession>A0A8J6L968</accession>
<dbReference type="InterPro" id="IPR036770">
    <property type="entry name" value="Ankyrin_rpt-contain_sf"/>
</dbReference>
<feature type="repeat" description="ANK" evidence="3">
    <location>
        <begin position="1318"/>
        <end position="1350"/>
    </location>
</feature>
<dbReference type="SUPFAM" id="SSF52540">
    <property type="entry name" value="P-loop containing nucleoside triphosphate hydrolases"/>
    <property type="match status" value="1"/>
</dbReference>
<feature type="repeat" description="ANK" evidence="3">
    <location>
        <begin position="1451"/>
        <end position="1483"/>
    </location>
</feature>
<organism evidence="4 5">
    <name type="scientific">Tenebrio molitor</name>
    <name type="common">Yellow mealworm beetle</name>
    <dbReference type="NCBI Taxonomy" id="7067"/>
    <lineage>
        <taxon>Eukaryota</taxon>
        <taxon>Metazoa</taxon>
        <taxon>Ecdysozoa</taxon>
        <taxon>Arthropoda</taxon>
        <taxon>Hexapoda</taxon>
        <taxon>Insecta</taxon>
        <taxon>Pterygota</taxon>
        <taxon>Neoptera</taxon>
        <taxon>Endopterygota</taxon>
        <taxon>Coleoptera</taxon>
        <taxon>Polyphaga</taxon>
        <taxon>Cucujiformia</taxon>
        <taxon>Tenebrionidae</taxon>
        <taxon>Tenebrio</taxon>
    </lineage>
</organism>
<dbReference type="EMBL" id="JABDTM020027440">
    <property type="protein sequence ID" value="KAH0810533.1"/>
    <property type="molecule type" value="Genomic_DNA"/>
</dbReference>
<protein>
    <submittedName>
        <fullName evidence="4">Uncharacterized protein</fullName>
    </submittedName>
</protein>
<reference evidence="4" key="2">
    <citation type="submission" date="2021-08" db="EMBL/GenBank/DDBJ databases">
        <authorList>
            <person name="Eriksson T."/>
        </authorList>
    </citation>
    <scope>NUCLEOTIDE SEQUENCE</scope>
    <source>
        <strain evidence="4">Stoneville</strain>
        <tissue evidence="4">Whole head</tissue>
    </source>
</reference>
<dbReference type="SUPFAM" id="SSF48403">
    <property type="entry name" value="Ankyrin repeat"/>
    <property type="match status" value="2"/>
</dbReference>
<dbReference type="GO" id="GO:0005634">
    <property type="term" value="C:nucleus"/>
    <property type="evidence" value="ECO:0007669"/>
    <property type="project" value="TreeGrafter"/>
</dbReference>
<feature type="repeat" description="ANK" evidence="3">
    <location>
        <begin position="1252"/>
        <end position="1284"/>
    </location>
</feature>
<dbReference type="Pfam" id="PF00023">
    <property type="entry name" value="Ank"/>
    <property type="match status" value="1"/>
</dbReference>
<evidence type="ECO:0000313" key="5">
    <source>
        <dbReference type="Proteomes" id="UP000719412"/>
    </source>
</evidence>
<evidence type="ECO:0000256" key="1">
    <source>
        <dbReference type="ARBA" id="ARBA00022737"/>
    </source>
</evidence>
<keyword evidence="5" id="KW-1185">Reference proteome</keyword>
<evidence type="ECO:0000313" key="4">
    <source>
        <dbReference type="EMBL" id="KAH0810533.1"/>
    </source>
</evidence>
<feature type="repeat" description="ANK" evidence="3">
    <location>
        <begin position="1384"/>
        <end position="1416"/>
    </location>
</feature>
<dbReference type="InterPro" id="IPR027417">
    <property type="entry name" value="P-loop_NTPase"/>
</dbReference>
<dbReference type="Gene3D" id="3.40.50.300">
    <property type="entry name" value="P-loop containing nucleotide triphosphate hydrolases"/>
    <property type="match status" value="1"/>
</dbReference>
<evidence type="ECO:0000256" key="3">
    <source>
        <dbReference type="PROSITE-ProRule" id="PRU00023"/>
    </source>
</evidence>
<dbReference type="Pfam" id="PF12796">
    <property type="entry name" value="Ank_2"/>
    <property type="match status" value="3"/>
</dbReference>
<proteinExistence type="predicted"/>
<dbReference type="PROSITE" id="PS50297">
    <property type="entry name" value="ANK_REP_REGION"/>
    <property type="match status" value="9"/>
</dbReference>
<feature type="repeat" description="ANK" evidence="3">
    <location>
        <begin position="1484"/>
        <end position="1516"/>
    </location>
</feature>
<feature type="repeat" description="ANK" evidence="3">
    <location>
        <begin position="1417"/>
        <end position="1449"/>
    </location>
</feature>
<dbReference type="PROSITE" id="PS50088">
    <property type="entry name" value="ANK_REPEAT"/>
    <property type="match status" value="9"/>
</dbReference>
<feature type="repeat" description="ANK" evidence="3">
    <location>
        <begin position="1351"/>
        <end position="1383"/>
    </location>
</feature>
<sequence>MHPVEEDSRFAIQPVYPDRQALCAEGEEHGKKQPSPLRSGREVACRFRPASTIFRKLGPNVAKERAGVVLDHPNDPRNTPGFGIEYEILVPAYLALKLNNKRVENFSIQSNVDNLGNMDDVVVNVTKNEKQLSFAMQLKHKNKKNKVLSPGSFEAEKGDFSLKKYCQAFKSLSEENKQRQFILYTNAKFDPKRTEEVTNFAMVEGSSFDGNKFLDSSSSKGNVYRFEVKDKTPHNNEITKSDYEMFLSRFTVFVCQKNYEDIEEDMVKILQSRNIVLKYLDLFRKWHQGRFTNKTIDKATVNIHLIDIFASPFAIVNRHFPVGQHDKLKLFVKVIKEFQITLINDLFKNFVKHLVRDCDLEGLEEKCEIYKKIYKMDPNSSVDECIMRLAKESKMIEKSVTKLETEEKFKIFHYFFEKPLIVNFNKISQNFIYKIMELHQLRSKVKFVLVGQGIRAAKLKRLRMFKNLNDLLVNETLYKDVIRTCRLSLQGRKEITLEKLIHSSQEFLGYTGAKEVFHMLKDNFLVGQKAERLPPYYIDRKVSLKVLTSDTVFHHTFLKENLVVIDFNGKLEEIRNKIRKLDINVIDIHDYLKSKKIVKGSVTIISTNEECSGQLLEDVSEKSNKKSVLFLRRMCDDGSLSVVTSRNCSTKKFIWKKISIEENKIYDYLTRPINVLCANPGMGKSSMLNKLKNECHSEFWTIRIDLKTHNEFLKKQHDTDEFLSNLFRKSEDCFSDNIRDDFRSKKNVVFFFDGVDEVENQCVDDVLKYIKELSSMGFRVWVSSRNNLKEKLELRLEPFTLDMEEVDKEQQKCYIKNRLKEKYSDEEIEKMMDRIFSSTDIVNNCRVLGIPLQLYIITQTFLDHKEVYHSMTDNIFVLTKMYKLFFSGKIKHNLDKLEYKHSHVNPVKPEEVLKRYEVLALQSLFDNHVLKMLDLEIKPDKEFLYEIKRNKDFYGIVTNVDEKGKAVFGHLTFAEYFVAQFFANNHDKARIIRNQLLSDRYKNVMMIFNVILAEDNPLHLGVIYQDENQIVKHIEDKNIYDKGGRNPLHIATYNEPRFNRFASHSIRFSQKIEEYLKNIRILEIIVDHFDYNECDELFKLSALDYAFENNSLLSAEMILKKYGSSKEVLKYVKNYKYNPKFYFFCLAHAYKNVLSLLIANSKNSKMILKSEPWMFIKYTIVNCYYEESETLGYLIDFFLNSDRFCKINKGYKVKGMNRHLEAALCLAATHGKTYAIQLLIEEGTCVNVVTKNNKTPLHLALENGRTETVKLLIDNGASIDAVTTDNKSALDFAVENGETKTAKLLIEKGASVNNFKKYDETLLHSAVKYGKSKMVKLLIEEGAAVDAVTFDNETPLHWAAKYGRTDAVKFLTAGGACVNAVRQHNETPLHLAVKYEKLETAKLLIEEGASVNAGTKFNEAPLHLAVKNGKLEMVMFLIDAGASVNTVLSDTCKSPLHLAAQDGKTGIADILIENGAFVNAVTNNNETPLHLALKNATLETAQLLIERGACVNAVMNDNATPLHLAVYAGNEKFVSFLLSKSVDLAAIEINHEEYPLRFAARLGCLKKDLLLEVTHIFYKFGPEVEGTDCHIQADRRERNQHPFLGN</sequence>
<name>A0A8J6L968_TENMO</name>